<gene>
    <name evidence="1" type="ORF">VNO80_29719</name>
</gene>
<evidence type="ECO:0000313" key="2">
    <source>
        <dbReference type="Proteomes" id="UP001374584"/>
    </source>
</evidence>
<evidence type="ECO:0000313" key="1">
    <source>
        <dbReference type="EMBL" id="KAK7332962.1"/>
    </source>
</evidence>
<dbReference type="Proteomes" id="UP001374584">
    <property type="component" value="Unassembled WGS sequence"/>
</dbReference>
<reference evidence="1 2" key="1">
    <citation type="submission" date="2024-01" db="EMBL/GenBank/DDBJ databases">
        <title>The genomes of 5 underutilized Papilionoideae crops provide insights into root nodulation and disease resistanc.</title>
        <authorList>
            <person name="Jiang F."/>
        </authorList>
    </citation>
    <scope>NUCLEOTIDE SEQUENCE [LARGE SCALE GENOMIC DNA]</scope>
    <source>
        <strain evidence="1">JINMINGXINNONG_FW02</strain>
        <tissue evidence="1">Leaves</tissue>
    </source>
</reference>
<sequence>MCPKYIPSYHSHHGFPCYTCLLDLGFVEKNSSLDGTLKMKMEVMLKLNGIEKVDRDYSIKEIRISASMWCSQHDGAPSTGKWNLEG</sequence>
<accession>A0AAN9LEF6</accession>
<keyword evidence="2" id="KW-1185">Reference proteome</keyword>
<dbReference type="AlphaFoldDB" id="A0AAN9LEF6"/>
<dbReference type="EMBL" id="JAYMYR010000011">
    <property type="protein sequence ID" value="KAK7332962.1"/>
    <property type="molecule type" value="Genomic_DNA"/>
</dbReference>
<organism evidence="1 2">
    <name type="scientific">Phaseolus coccineus</name>
    <name type="common">Scarlet runner bean</name>
    <name type="synonym">Phaseolus multiflorus</name>
    <dbReference type="NCBI Taxonomy" id="3886"/>
    <lineage>
        <taxon>Eukaryota</taxon>
        <taxon>Viridiplantae</taxon>
        <taxon>Streptophyta</taxon>
        <taxon>Embryophyta</taxon>
        <taxon>Tracheophyta</taxon>
        <taxon>Spermatophyta</taxon>
        <taxon>Magnoliopsida</taxon>
        <taxon>eudicotyledons</taxon>
        <taxon>Gunneridae</taxon>
        <taxon>Pentapetalae</taxon>
        <taxon>rosids</taxon>
        <taxon>fabids</taxon>
        <taxon>Fabales</taxon>
        <taxon>Fabaceae</taxon>
        <taxon>Papilionoideae</taxon>
        <taxon>50 kb inversion clade</taxon>
        <taxon>NPAAA clade</taxon>
        <taxon>indigoferoid/millettioid clade</taxon>
        <taxon>Phaseoleae</taxon>
        <taxon>Phaseolus</taxon>
    </lineage>
</organism>
<proteinExistence type="predicted"/>
<name>A0AAN9LEF6_PHACN</name>
<protein>
    <submittedName>
        <fullName evidence="1">Uncharacterized protein</fullName>
    </submittedName>
</protein>
<comment type="caution">
    <text evidence="1">The sequence shown here is derived from an EMBL/GenBank/DDBJ whole genome shotgun (WGS) entry which is preliminary data.</text>
</comment>